<dbReference type="Pfam" id="PF01268">
    <property type="entry name" value="FTHFS"/>
    <property type="match status" value="1"/>
</dbReference>
<dbReference type="InterPro" id="IPR012341">
    <property type="entry name" value="6hp_glycosidase-like_sf"/>
</dbReference>
<evidence type="ECO:0000256" key="13">
    <source>
        <dbReference type="ARBA" id="ARBA00022741"/>
    </source>
</evidence>
<evidence type="ECO:0000256" key="7">
    <source>
        <dbReference type="ARBA" id="ARBA00012776"/>
    </source>
</evidence>
<dbReference type="InterPro" id="IPR027417">
    <property type="entry name" value="P-loop_NTPase"/>
</dbReference>
<dbReference type="GO" id="GO:0009257">
    <property type="term" value="P:10-formyltetrahydrofolate biosynthetic process"/>
    <property type="evidence" value="ECO:0007669"/>
    <property type="project" value="UniProtKB-ARBA"/>
</dbReference>
<dbReference type="EC" id="1.5.1.5" evidence="8"/>
<dbReference type="PROSITE" id="PS00722">
    <property type="entry name" value="FTHFS_2"/>
    <property type="match status" value="1"/>
</dbReference>
<dbReference type="Pfam" id="PF00763">
    <property type="entry name" value="THF_DHG_CYH"/>
    <property type="match status" value="1"/>
</dbReference>
<evidence type="ECO:0000313" key="22">
    <source>
        <dbReference type="EMBL" id="TIC62553.1"/>
    </source>
</evidence>
<dbReference type="InterPro" id="IPR036291">
    <property type="entry name" value="NAD(P)-bd_dom_sf"/>
</dbReference>
<dbReference type="GO" id="GO:0035999">
    <property type="term" value="P:tetrahydrofolate interconversion"/>
    <property type="evidence" value="ECO:0007669"/>
    <property type="project" value="UniProtKB-ARBA"/>
</dbReference>
<dbReference type="InterPro" id="IPR020630">
    <property type="entry name" value="THF_DH/CycHdrlase_cat_dom"/>
</dbReference>
<dbReference type="SUPFAM" id="SSF53223">
    <property type="entry name" value="Aminoacid dehydrogenase-like, N-terminal domain"/>
    <property type="match status" value="1"/>
</dbReference>
<dbReference type="PRINTS" id="PR00085">
    <property type="entry name" value="THFDHDRGNASE"/>
</dbReference>
<dbReference type="HAMAP" id="MF_01543">
    <property type="entry name" value="FTHFS"/>
    <property type="match status" value="1"/>
</dbReference>
<evidence type="ECO:0000256" key="2">
    <source>
        <dbReference type="ARBA" id="ARBA00004777"/>
    </source>
</evidence>
<dbReference type="GO" id="GO:0031515">
    <property type="term" value="C:tRNA (m1A) methyltransferase complex"/>
    <property type="evidence" value="ECO:0007669"/>
    <property type="project" value="InterPro"/>
</dbReference>
<evidence type="ECO:0000256" key="16">
    <source>
        <dbReference type="ARBA" id="ARBA00022857"/>
    </source>
</evidence>
<organism evidence="22 23">
    <name type="scientific">Wallemia mellicola</name>
    <dbReference type="NCBI Taxonomy" id="1708541"/>
    <lineage>
        <taxon>Eukaryota</taxon>
        <taxon>Fungi</taxon>
        <taxon>Dikarya</taxon>
        <taxon>Basidiomycota</taxon>
        <taxon>Wallemiomycotina</taxon>
        <taxon>Wallemiomycetes</taxon>
        <taxon>Wallemiales</taxon>
        <taxon>Wallemiaceae</taxon>
        <taxon>Wallemia</taxon>
    </lineage>
</organism>
<evidence type="ECO:0000256" key="14">
    <source>
        <dbReference type="ARBA" id="ARBA00022801"/>
    </source>
</evidence>
<keyword evidence="18" id="KW-0511">Multifunctional enzyme</keyword>
<keyword evidence="10" id="KW-0963">Cytoplasm</keyword>
<dbReference type="GO" id="GO:0046655">
    <property type="term" value="P:folic acid metabolic process"/>
    <property type="evidence" value="ECO:0007669"/>
    <property type="project" value="UniProtKB-ARBA"/>
</dbReference>
<dbReference type="SUPFAM" id="SSF51735">
    <property type="entry name" value="NAD(P)-binding Rossmann-fold domains"/>
    <property type="match status" value="1"/>
</dbReference>
<dbReference type="GO" id="GO:0004488">
    <property type="term" value="F:methylenetetrahydrofolate dehydrogenase (NADP+) activity"/>
    <property type="evidence" value="ECO:0007669"/>
    <property type="project" value="UniProtKB-EC"/>
</dbReference>
<evidence type="ECO:0000256" key="4">
    <source>
        <dbReference type="ARBA" id="ARBA00006985"/>
    </source>
</evidence>
<comment type="pathway">
    <text evidence="2">One-carbon metabolism; tetrahydrofolate interconversion.</text>
</comment>
<dbReference type="GO" id="GO:0004329">
    <property type="term" value="F:formate-tetrahydrofolate ligase activity"/>
    <property type="evidence" value="ECO:0007669"/>
    <property type="project" value="UniProtKB-EC"/>
</dbReference>
<dbReference type="FunFam" id="3.40.50.300:FF:001123">
    <property type="entry name" value="C-1-tetrahydrofolate synthase, cytoplasmic isoform X2"/>
    <property type="match status" value="1"/>
</dbReference>
<dbReference type="Gene3D" id="3.40.50.720">
    <property type="entry name" value="NAD(P)-binding Rossmann-like Domain"/>
    <property type="match status" value="1"/>
</dbReference>
<evidence type="ECO:0000256" key="15">
    <source>
        <dbReference type="ARBA" id="ARBA00022840"/>
    </source>
</evidence>
<evidence type="ECO:0000256" key="11">
    <source>
        <dbReference type="ARBA" id="ARBA00022563"/>
    </source>
</evidence>
<dbReference type="FunFam" id="3.40.50.720:FF:000006">
    <property type="entry name" value="Bifunctional protein FolD"/>
    <property type="match status" value="1"/>
</dbReference>
<dbReference type="InterPro" id="IPR000672">
    <property type="entry name" value="THF_DH/CycHdrlase"/>
</dbReference>
<evidence type="ECO:0000256" key="5">
    <source>
        <dbReference type="ARBA" id="ARBA00011738"/>
    </source>
</evidence>
<dbReference type="GO" id="GO:0006555">
    <property type="term" value="P:methionine metabolic process"/>
    <property type="evidence" value="ECO:0007669"/>
    <property type="project" value="UniProtKB-ARBA"/>
</dbReference>
<keyword evidence="11" id="KW-0554">One-carbon metabolism</keyword>
<dbReference type="InterPro" id="IPR010905">
    <property type="entry name" value="Glyco_hydro_88"/>
</dbReference>
<evidence type="ECO:0000259" key="20">
    <source>
        <dbReference type="Pfam" id="PF00763"/>
    </source>
</evidence>
<dbReference type="Gene3D" id="1.50.10.10">
    <property type="match status" value="1"/>
</dbReference>
<sequence>MVGQKIDGTAIAKKLRGDLATQTKTLPFQPHLVIIQHGARPDSNSYIRMKRLAAEEAGFKFTHIKIPETESVDVVLDHVRRCNQDDGVHGLLVQLPLANGGKDGERKVVETISHDKDVDGFHPLTAGALSSRLSDPLFAPCTPAGVIKLLEESGVEIAGKFAVVLGRSDIVGTPAMNLLRRKDATVVQVHSKTKNIPELVKQADIVVAAIGQPEFVKGDWIKPGAVVIDVGANFVPDATKKSGQRMLGDVEYSKAIENASHITPVPGGVGPMTVAMLMVNTFRAAERQAKLRGGRGRGVVTPLPIQPLEKVPSDIEIAMAQTPKPVSTLAKEIGVLEEELELYGQSKAKVELSILDRLQHRKDGKYVVVAGITPTPLGEGKSTTTVGLAQALGARLGRSTFACVRQPSQGPTFGIKGGAAGGGYSQIIPMDEFNLHLTGDIHAISAANNLLAAAIDARMFHESTQTPKALFNRLTPAKKGVRTFSPVMIKRLQKLGINKTDPKDLTEEEAAKFAKLDIDPETITWHRVTDTNDRYLRKITVGQAPTEKGISRETGFDISVASECMAVLALANDLPDMRRRLGDMVVASSKSGETITADDIGIGGALTVLMKDTIKPNLMQTLEGTPVFVHAGPFANIAHGNSSILADRVALKLAGTEEGEPSSAGGYVITEAGFGADIGMEKFFNIKCRVSGLVPDAVVLVATVRALKMHGGGPEVSPGKPLDDIYTQENLETLAEGCKNLAKHIENGRKYGVKVIVAVNQFSTDTPAELELVQKLSLEAGAHAAVASNHWALGGEGAIDLAQSLIDTCEPKNENGEVLPAASNDDFKLLYNDDLSMEDKILTIVKEMYGGDAIELSDLAKSQVETYKKQGYGNLPVCMAKSHLSLSHDPKLKGVPTGFTVPVRSIKLSAGAGFVYALCGEMQTMPGLSTRPGYYDIDLDLLPSLQEKVIKLSKNGTANFGKFGKVAFSELVGKPYGLSYEIIEKDGKSTLKRMSHKAVDDIEDFEATNQFIEDDTTAITLLGEAEIDALKKGGVEGRKQIIEQQIAAHGQFDLKTAYSKEKYLKKKEAKFLKFITPIAPTTFNVCEYHFNKNPSRIRDLRVDTLSQMLTLGNIQQGGRYLVVEETSGLLTAAILERLGGEGSVLLIHDADSPPNLDILESMNLPEESIRQSVRHLNWVTIEEDFVNPPLKLEAKEGGENWKSHHERDKILKRKEQLTALENLRKEFFDGDFDGLICASQYEPYGIVDKLHSRLSGSAPVVLHHPHLAVLTEAHMKLRNSRNFLSPVVSESWLRQYQVLPGRTHPNMQMSATGGYLLHTLRVWEHDKIGARVRDALLSTQRASWEQGTAAEALLEFNHDRLSVFNPNFLNEINGTGELLKWAGDKDFDFSGEDIPVHTLSIAWDSVVRQNDDGRLGVRMGGDVDGSASDPSSMGPAVYLASKIWPEIDERENLAKAAAKQLNYTLNTAPRSESGAISHRTEKIAYWSDSVYMTPPLIAYAGALNNDKELLREAYKQIKLYREALLLKEYGVYGHILDVNGTKTEWEDEGAWSTGNGWIAGGISRVLATIKHSDCEGLDEEVHHLIKWLSELIHNAYKVQKDSGLLPNYLDKPSEFEEVAGTAAITAAAYRLGAIAYEAIEDVLPQMEKAFDAALARVTVMGNIEPTVNALDWSAKGVSSPESASFVLQLLAAKEVF</sequence>
<comment type="similarity">
    <text evidence="4">In the C-terminal section; belongs to the formate--tetrahydrofolate ligase family.</text>
</comment>
<dbReference type="InterPro" id="IPR008928">
    <property type="entry name" value="6-hairpin_glycosidase_sf"/>
</dbReference>
<dbReference type="Gene3D" id="3.10.410.10">
    <property type="entry name" value="Formyltetrahydrofolate synthetase, domain 3"/>
    <property type="match status" value="1"/>
</dbReference>
<dbReference type="HAMAP" id="MF_01576">
    <property type="entry name" value="THF_DHG_CYH"/>
    <property type="match status" value="1"/>
</dbReference>
<dbReference type="InterPro" id="IPR020867">
    <property type="entry name" value="THF_DH/CycHdrlase_CS"/>
</dbReference>
<evidence type="ECO:0000256" key="3">
    <source>
        <dbReference type="ARBA" id="ARBA00005559"/>
    </source>
</evidence>
<evidence type="ECO:0000256" key="6">
    <source>
        <dbReference type="ARBA" id="ARBA00012295"/>
    </source>
</evidence>
<dbReference type="SUPFAM" id="SSF52540">
    <property type="entry name" value="P-loop containing nucleoside triphosphate hydrolases"/>
    <property type="match status" value="1"/>
</dbReference>
<dbReference type="PANTHER" id="PTHR48099">
    <property type="entry name" value="C-1-TETRAHYDROFOLATE SYNTHASE, CYTOPLASMIC-RELATED"/>
    <property type="match status" value="1"/>
</dbReference>
<dbReference type="Pfam" id="PF07470">
    <property type="entry name" value="Glyco_hydro_88"/>
    <property type="match status" value="1"/>
</dbReference>
<evidence type="ECO:0000313" key="23">
    <source>
        <dbReference type="Proteomes" id="UP000309601"/>
    </source>
</evidence>
<dbReference type="GO" id="GO:0030488">
    <property type="term" value="P:tRNA methylation"/>
    <property type="evidence" value="ECO:0007669"/>
    <property type="project" value="InterPro"/>
</dbReference>
<dbReference type="Proteomes" id="UP000309601">
    <property type="component" value="Unassembled WGS sequence"/>
</dbReference>
<dbReference type="EC" id="3.5.4.9" evidence="7"/>
<dbReference type="Pfam" id="PF04189">
    <property type="entry name" value="Gcd10p"/>
    <property type="match status" value="1"/>
</dbReference>
<dbReference type="Gene3D" id="3.40.50.300">
    <property type="entry name" value="P-loop containing nucleotide triphosphate hydrolases"/>
    <property type="match status" value="2"/>
</dbReference>
<evidence type="ECO:0000256" key="9">
    <source>
        <dbReference type="ARBA" id="ARBA00017592"/>
    </source>
</evidence>
<dbReference type="GO" id="GO:0005975">
    <property type="term" value="P:carbohydrate metabolic process"/>
    <property type="evidence" value="ECO:0007669"/>
    <property type="project" value="InterPro"/>
</dbReference>
<dbReference type="InterPro" id="IPR017423">
    <property type="entry name" value="TRM6"/>
</dbReference>
<dbReference type="EMBL" id="SPRW01000045">
    <property type="protein sequence ID" value="TIC62553.1"/>
    <property type="molecule type" value="Genomic_DNA"/>
</dbReference>
<protein>
    <recommendedName>
        <fullName evidence="9">C-1-tetrahydrofolate synthase, cytoplasmic</fullName>
        <ecNumber evidence="8">1.5.1.5</ecNumber>
        <ecNumber evidence="7">3.5.4.9</ecNumber>
        <ecNumber evidence="6">6.3.4.3</ecNumber>
    </recommendedName>
</protein>
<dbReference type="InterPro" id="IPR000559">
    <property type="entry name" value="Formate_THF_ligase"/>
</dbReference>
<gene>
    <name evidence="22" type="ORF">E3Q02_03436</name>
</gene>
<dbReference type="InterPro" id="IPR046346">
    <property type="entry name" value="Aminoacid_DH-like_N_sf"/>
</dbReference>
<comment type="caution">
    <text evidence="22">The sequence shown here is derived from an EMBL/GenBank/DDBJ whole genome shotgun (WGS) entry which is preliminary data.</text>
</comment>
<dbReference type="SUPFAM" id="SSF48208">
    <property type="entry name" value="Six-hairpin glycosidases"/>
    <property type="match status" value="1"/>
</dbReference>
<dbReference type="PROSITE" id="PS00767">
    <property type="entry name" value="THF_DHG_CYH_2"/>
    <property type="match status" value="1"/>
</dbReference>
<dbReference type="PROSITE" id="PS00721">
    <property type="entry name" value="FTHFS_1"/>
    <property type="match status" value="1"/>
</dbReference>
<evidence type="ECO:0000256" key="12">
    <source>
        <dbReference type="ARBA" id="ARBA00022598"/>
    </source>
</evidence>
<dbReference type="GO" id="GO:0004477">
    <property type="term" value="F:methenyltetrahydrofolate cyclohydrolase activity"/>
    <property type="evidence" value="ECO:0007669"/>
    <property type="project" value="UniProtKB-EC"/>
</dbReference>
<dbReference type="CDD" id="cd00477">
    <property type="entry name" value="FTHFS"/>
    <property type="match status" value="1"/>
</dbReference>
<dbReference type="FunFam" id="3.40.50.300:FF:000245">
    <property type="entry name" value="C-1-tetrahydrofolate synthase, cytoplasmic"/>
    <property type="match status" value="1"/>
</dbReference>
<evidence type="ECO:0000256" key="17">
    <source>
        <dbReference type="ARBA" id="ARBA00023002"/>
    </source>
</evidence>
<keyword evidence="13" id="KW-0547">Nucleotide-binding</keyword>
<dbReference type="GO" id="GO:0005829">
    <property type="term" value="C:cytosol"/>
    <property type="evidence" value="ECO:0007669"/>
    <property type="project" value="UniProtKB-ARBA"/>
</dbReference>
<dbReference type="FunFam" id="3.10.410.10:FF:000001">
    <property type="entry name" value="Putative formate--tetrahydrofolate ligase"/>
    <property type="match status" value="1"/>
</dbReference>
<evidence type="ECO:0000256" key="1">
    <source>
        <dbReference type="ARBA" id="ARBA00004496"/>
    </source>
</evidence>
<dbReference type="FunFam" id="3.40.50.10860:FF:000005">
    <property type="entry name" value="C-1-tetrahydrofolate synthase, cytoplasmic, putative"/>
    <property type="match status" value="1"/>
</dbReference>
<keyword evidence="17" id="KW-0560">Oxidoreductase</keyword>
<dbReference type="InterPro" id="IPR020628">
    <property type="entry name" value="Formate_THF_ligase_CS"/>
</dbReference>
<keyword evidence="16" id="KW-0521">NADP</keyword>
<proteinExistence type="inferred from homology"/>
<reference evidence="22 23" key="1">
    <citation type="submission" date="2019-03" db="EMBL/GenBank/DDBJ databases">
        <title>Sequencing 25 genomes of Wallemia mellicola.</title>
        <authorList>
            <person name="Gostincar C."/>
        </authorList>
    </citation>
    <scope>NUCLEOTIDE SEQUENCE [LARGE SCALE GENOMIC DNA]</scope>
    <source>
        <strain evidence="22 23">EXF-1274</strain>
    </source>
</reference>
<dbReference type="CDD" id="cd01080">
    <property type="entry name" value="NAD_bind_m-THF_DH_Cyclohyd"/>
    <property type="match status" value="1"/>
</dbReference>
<evidence type="ECO:0000256" key="19">
    <source>
        <dbReference type="ARBA" id="ARBA00049033"/>
    </source>
</evidence>
<dbReference type="GO" id="GO:0005524">
    <property type="term" value="F:ATP binding"/>
    <property type="evidence" value="ECO:0007669"/>
    <property type="project" value="UniProtKB-KW"/>
</dbReference>
<dbReference type="InterPro" id="IPR020631">
    <property type="entry name" value="THF_DH/CycHdrlase_NAD-bd_dom"/>
</dbReference>
<name>A0AB38MSP3_9BASI</name>
<feature type="domain" description="Tetrahydrofolate dehydrogenase/cyclohydrolase catalytic" evidence="20">
    <location>
        <begin position="6"/>
        <end position="119"/>
    </location>
</feature>
<dbReference type="Pfam" id="PF02882">
    <property type="entry name" value="THF_DHG_CYH_C"/>
    <property type="match status" value="1"/>
</dbReference>
<dbReference type="FunFam" id="1.10.8.770:FF:000001">
    <property type="entry name" value="Methylenetetrahydrofolate dehydrogenase (NADP+ dependent) 1 like"/>
    <property type="match status" value="1"/>
</dbReference>
<dbReference type="Gene3D" id="3.40.50.10860">
    <property type="entry name" value="Leucine Dehydrogenase, chain A, domain 1"/>
    <property type="match status" value="1"/>
</dbReference>
<feature type="domain" description="Tetrahydrofolate dehydrogenase/cyclohydrolase NAD(P)-binding" evidence="21">
    <location>
        <begin position="140"/>
        <end position="288"/>
    </location>
</feature>
<keyword evidence="15" id="KW-0067">ATP-binding</keyword>
<evidence type="ECO:0000256" key="18">
    <source>
        <dbReference type="ARBA" id="ARBA00023268"/>
    </source>
</evidence>
<dbReference type="GO" id="GO:0006164">
    <property type="term" value="P:purine nucleotide biosynthetic process"/>
    <property type="evidence" value="ECO:0007669"/>
    <property type="project" value="UniProtKB-ARBA"/>
</dbReference>
<comment type="subunit">
    <text evidence="5">Homodimer.</text>
</comment>
<dbReference type="PANTHER" id="PTHR48099:SF5">
    <property type="entry name" value="C-1-TETRAHYDROFOLATE SYNTHASE, CYTOPLASMIC"/>
    <property type="match status" value="1"/>
</dbReference>
<keyword evidence="14" id="KW-0378">Hydrolase</keyword>
<evidence type="ECO:0000256" key="10">
    <source>
        <dbReference type="ARBA" id="ARBA00022490"/>
    </source>
</evidence>
<dbReference type="EC" id="6.3.4.3" evidence="6"/>
<comment type="catalytic activity">
    <reaction evidence="19">
        <text>(6S)-5,6,7,8-tetrahydrofolate + formate + ATP = (6R)-10-formyltetrahydrofolate + ADP + phosphate</text>
        <dbReference type="Rhea" id="RHEA:20221"/>
        <dbReference type="ChEBI" id="CHEBI:15740"/>
        <dbReference type="ChEBI" id="CHEBI:30616"/>
        <dbReference type="ChEBI" id="CHEBI:43474"/>
        <dbReference type="ChEBI" id="CHEBI:57453"/>
        <dbReference type="ChEBI" id="CHEBI:195366"/>
        <dbReference type="ChEBI" id="CHEBI:456216"/>
        <dbReference type="EC" id="6.3.4.3"/>
    </reaction>
</comment>
<dbReference type="Gene3D" id="1.10.8.770">
    <property type="match status" value="1"/>
</dbReference>
<evidence type="ECO:0000259" key="21">
    <source>
        <dbReference type="Pfam" id="PF02882"/>
    </source>
</evidence>
<comment type="similarity">
    <text evidence="3">In the N-terminal section; belongs to the tetrahydrofolate dehydrogenase/cyclohydrolase family.</text>
</comment>
<accession>A0AB38MSP3</accession>
<comment type="subcellular location">
    <subcellularLocation>
        <location evidence="1">Cytoplasm</location>
    </subcellularLocation>
</comment>
<keyword evidence="12" id="KW-0436">Ligase</keyword>
<evidence type="ECO:0000256" key="8">
    <source>
        <dbReference type="ARBA" id="ARBA00012859"/>
    </source>
</evidence>